<reference evidence="4 5" key="1">
    <citation type="submission" date="2024-10" db="EMBL/GenBank/DDBJ databases">
        <title>Updated reference genomes for cyclostephanoid diatoms.</title>
        <authorList>
            <person name="Roberts W.R."/>
            <person name="Alverson A.J."/>
        </authorList>
    </citation>
    <scope>NUCLEOTIDE SEQUENCE [LARGE SCALE GENOMIC DNA]</scope>
    <source>
        <strain evidence="4 5">AJA276-08</strain>
    </source>
</reference>
<evidence type="ECO:0000259" key="3">
    <source>
        <dbReference type="PROSITE" id="PS50089"/>
    </source>
</evidence>
<dbReference type="PROSITE" id="PS00123">
    <property type="entry name" value="ALKALINE_PHOSPHATASE"/>
    <property type="match status" value="1"/>
</dbReference>
<dbReference type="Gene3D" id="3.30.40.10">
    <property type="entry name" value="Zinc/RING finger domain, C3HC4 (zinc finger)"/>
    <property type="match status" value="1"/>
</dbReference>
<dbReference type="PROSITE" id="PS50089">
    <property type="entry name" value="ZF_RING_2"/>
    <property type="match status" value="1"/>
</dbReference>
<keyword evidence="5" id="KW-1185">Reference proteome</keyword>
<feature type="region of interest" description="Disordered" evidence="2">
    <location>
        <begin position="1"/>
        <end position="37"/>
    </location>
</feature>
<keyword evidence="1" id="KW-0862">Zinc</keyword>
<dbReference type="InterPro" id="IPR001841">
    <property type="entry name" value="Znf_RING"/>
</dbReference>
<evidence type="ECO:0000313" key="5">
    <source>
        <dbReference type="Proteomes" id="UP001530315"/>
    </source>
</evidence>
<dbReference type="Proteomes" id="UP001530315">
    <property type="component" value="Unassembled WGS sequence"/>
</dbReference>
<name>A0ABD3NM37_9STRA</name>
<keyword evidence="1" id="KW-0479">Metal-binding</keyword>
<keyword evidence="1" id="KW-0863">Zinc-finger</keyword>
<feature type="compositionally biased region" description="Low complexity" evidence="2">
    <location>
        <begin position="24"/>
        <end position="37"/>
    </location>
</feature>
<dbReference type="GO" id="GO:0008270">
    <property type="term" value="F:zinc ion binding"/>
    <property type="evidence" value="ECO:0007669"/>
    <property type="project" value="UniProtKB-KW"/>
</dbReference>
<comment type="caution">
    <text evidence="4">The sequence shown here is derived from an EMBL/GenBank/DDBJ whole genome shotgun (WGS) entry which is preliminary data.</text>
</comment>
<organism evidence="4 5">
    <name type="scientific">Stephanodiscus triporus</name>
    <dbReference type="NCBI Taxonomy" id="2934178"/>
    <lineage>
        <taxon>Eukaryota</taxon>
        <taxon>Sar</taxon>
        <taxon>Stramenopiles</taxon>
        <taxon>Ochrophyta</taxon>
        <taxon>Bacillariophyta</taxon>
        <taxon>Coscinodiscophyceae</taxon>
        <taxon>Thalassiosirophycidae</taxon>
        <taxon>Stephanodiscales</taxon>
        <taxon>Stephanodiscaceae</taxon>
        <taxon>Stephanodiscus</taxon>
    </lineage>
</organism>
<accession>A0ABD3NM37</accession>
<dbReference type="InterPro" id="IPR013083">
    <property type="entry name" value="Znf_RING/FYVE/PHD"/>
</dbReference>
<evidence type="ECO:0000256" key="2">
    <source>
        <dbReference type="SAM" id="MobiDB-lite"/>
    </source>
</evidence>
<proteinExistence type="predicted"/>
<feature type="domain" description="RING-type" evidence="3">
    <location>
        <begin position="42"/>
        <end position="105"/>
    </location>
</feature>
<dbReference type="SUPFAM" id="SSF57850">
    <property type="entry name" value="RING/U-box"/>
    <property type="match status" value="1"/>
</dbReference>
<sequence>MSAANVDAHDRDDDVDDGSLPRPAAADDVIDSSASATAPSCCPICLDPMSRADVLHPIPCPTPGCDYNFCLNCMMGLVASSNDDYCTASDGSRRVKVRLACPSCRCYVAPRRYSGG</sequence>
<dbReference type="InterPro" id="IPR018299">
    <property type="entry name" value="Alkaline_phosphatase_AS"/>
</dbReference>
<dbReference type="EMBL" id="JALLAZ020001325">
    <property type="protein sequence ID" value="KAL3776927.1"/>
    <property type="molecule type" value="Genomic_DNA"/>
</dbReference>
<gene>
    <name evidence="4" type="ORF">ACHAW5_008024</name>
</gene>
<dbReference type="AlphaFoldDB" id="A0ABD3NM37"/>
<evidence type="ECO:0000256" key="1">
    <source>
        <dbReference type="PROSITE-ProRule" id="PRU00175"/>
    </source>
</evidence>
<protein>
    <recommendedName>
        <fullName evidence="3">RING-type domain-containing protein</fullName>
    </recommendedName>
</protein>
<evidence type="ECO:0000313" key="4">
    <source>
        <dbReference type="EMBL" id="KAL3776927.1"/>
    </source>
</evidence>